<dbReference type="InterPro" id="IPR013783">
    <property type="entry name" value="Ig-like_fold"/>
</dbReference>
<evidence type="ECO:0000313" key="11">
    <source>
        <dbReference type="EMBL" id="TRY98685.1"/>
    </source>
</evidence>
<proteinExistence type="predicted"/>
<evidence type="ECO:0000256" key="1">
    <source>
        <dbReference type="ARBA" id="ARBA00004479"/>
    </source>
</evidence>
<reference evidence="11 12" key="1">
    <citation type="journal article" date="2019" name="Sci. Data">
        <title>Hybrid genome assembly and annotation of Danionella translucida.</title>
        <authorList>
            <person name="Kadobianskyi M."/>
            <person name="Schulze L."/>
            <person name="Schuelke M."/>
            <person name="Judkewitz B."/>
        </authorList>
    </citation>
    <scope>NUCLEOTIDE SEQUENCE [LARGE SCALE GENOMIC DNA]</scope>
    <source>
        <strain evidence="11 12">Bolton</strain>
    </source>
</reference>
<evidence type="ECO:0000256" key="4">
    <source>
        <dbReference type="ARBA" id="ARBA00022989"/>
    </source>
</evidence>
<comment type="caution">
    <text evidence="11">The sequence shown here is derived from an EMBL/GenBank/DDBJ whole genome shotgun (WGS) entry which is preliminary data.</text>
</comment>
<dbReference type="AlphaFoldDB" id="A0A553R929"/>
<feature type="domain" description="Fibronectin type-III" evidence="10">
    <location>
        <begin position="112"/>
        <end position="204"/>
    </location>
</feature>
<keyword evidence="2 8" id="KW-0812">Transmembrane</keyword>
<keyword evidence="7" id="KW-0325">Glycoprotein</keyword>
<accession>A0A553R929</accession>
<gene>
    <name evidence="11" type="ORF">DNTS_033433</name>
</gene>
<dbReference type="EMBL" id="SRMA01025155">
    <property type="protein sequence ID" value="TRY98685.1"/>
    <property type="molecule type" value="Genomic_DNA"/>
</dbReference>
<dbReference type="PANTHER" id="PTHR23037">
    <property type="entry name" value="CYTOKINE RECEPTOR"/>
    <property type="match status" value="1"/>
</dbReference>
<feature type="chain" id="PRO_5021829909" description="Fibronectin type-III domain-containing protein" evidence="9">
    <location>
        <begin position="21"/>
        <end position="350"/>
    </location>
</feature>
<feature type="signal peptide" evidence="9">
    <location>
        <begin position="1"/>
        <end position="20"/>
    </location>
</feature>
<evidence type="ECO:0000256" key="6">
    <source>
        <dbReference type="ARBA" id="ARBA00023170"/>
    </source>
</evidence>
<evidence type="ECO:0000256" key="3">
    <source>
        <dbReference type="ARBA" id="ARBA00022729"/>
    </source>
</evidence>
<dbReference type="CDD" id="cd00063">
    <property type="entry name" value="FN3"/>
    <property type="match status" value="1"/>
</dbReference>
<evidence type="ECO:0000259" key="10">
    <source>
        <dbReference type="PROSITE" id="PS50853"/>
    </source>
</evidence>
<dbReference type="PANTHER" id="PTHR23037:SF47">
    <property type="entry name" value="INTERLEUKIN 2 RECEPTOR SUBUNIT GAMMA"/>
    <property type="match status" value="1"/>
</dbReference>
<dbReference type="PROSITE" id="PS50853">
    <property type="entry name" value="FN3"/>
    <property type="match status" value="1"/>
</dbReference>
<dbReference type="STRING" id="623744.A0A553R929"/>
<dbReference type="Proteomes" id="UP000316079">
    <property type="component" value="Unassembled WGS sequence"/>
</dbReference>
<feature type="transmembrane region" description="Helical" evidence="8">
    <location>
        <begin position="219"/>
        <end position="238"/>
    </location>
</feature>
<evidence type="ECO:0000256" key="2">
    <source>
        <dbReference type="ARBA" id="ARBA00022692"/>
    </source>
</evidence>
<dbReference type="GO" id="GO:0009897">
    <property type="term" value="C:external side of plasma membrane"/>
    <property type="evidence" value="ECO:0007669"/>
    <property type="project" value="TreeGrafter"/>
</dbReference>
<dbReference type="SUPFAM" id="SSF49265">
    <property type="entry name" value="Fibronectin type III"/>
    <property type="match status" value="2"/>
</dbReference>
<dbReference type="GO" id="GO:0004896">
    <property type="term" value="F:cytokine receptor activity"/>
    <property type="evidence" value="ECO:0007669"/>
    <property type="project" value="TreeGrafter"/>
</dbReference>
<dbReference type="Gene3D" id="2.60.40.10">
    <property type="entry name" value="Immunoglobulins"/>
    <property type="match status" value="2"/>
</dbReference>
<name>A0A553R929_9TELE</name>
<keyword evidence="12" id="KW-1185">Reference proteome</keyword>
<evidence type="ECO:0000256" key="5">
    <source>
        <dbReference type="ARBA" id="ARBA00023136"/>
    </source>
</evidence>
<dbReference type="InterPro" id="IPR048651">
    <property type="entry name" value="CRLF2-like_D1"/>
</dbReference>
<dbReference type="InterPro" id="IPR036116">
    <property type="entry name" value="FN3_sf"/>
</dbReference>
<keyword evidence="5 8" id="KW-0472">Membrane</keyword>
<organism evidence="11 12">
    <name type="scientific">Danionella cerebrum</name>
    <dbReference type="NCBI Taxonomy" id="2873325"/>
    <lineage>
        <taxon>Eukaryota</taxon>
        <taxon>Metazoa</taxon>
        <taxon>Chordata</taxon>
        <taxon>Craniata</taxon>
        <taxon>Vertebrata</taxon>
        <taxon>Euteleostomi</taxon>
        <taxon>Actinopterygii</taxon>
        <taxon>Neopterygii</taxon>
        <taxon>Teleostei</taxon>
        <taxon>Ostariophysi</taxon>
        <taxon>Cypriniformes</taxon>
        <taxon>Danionidae</taxon>
        <taxon>Danioninae</taxon>
        <taxon>Danionella</taxon>
    </lineage>
</organism>
<dbReference type="Pfam" id="PF21604">
    <property type="entry name" value="CRLF2_D1"/>
    <property type="match status" value="1"/>
</dbReference>
<sequence>MKLLYVFLGSLLYFFFSASSKPKISCLIINLEYVNCTWIESQYNYSFKSSFKSYDTLDCPEYHIIDGVTQGCMFPYKRAQRFNMLQTWLYHQNGSLATEQDSFLKDQVKLYPPNNLSVVERKDAELYLYWNVMKDDQCIESEVRYRTNNDWKSTTPAIRRSFSLPFPSKKRYEFQVRARVVSSCGESLFWSDWSESVYWETAKSTNSTVTLDPISVSQMVLMAVGAMMVLVMLVCLLVHHERLRIILIPVVPNSGRKVGNYFQTLLDKYDGNIDNWLSMPKDLDNSLKPNFTERACPVREYRILSQCSSDGGSSLSNPTDVSLDYQCMRSYSSASTLPGAAEAQQTQISG</sequence>
<protein>
    <recommendedName>
        <fullName evidence="10">Fibronectin type-III domain-containing protein</fullName>
    </recommendedName>
</protein>
<keyword evidence="3 9" id="KW-0732">Signal</keyword>
<dbReference type="InterPro" id="IPR003961">
    <property type="entry name" value="FN3_dom"/>
</dbReference>
<keyword evidence="6" id="KW-0675">Receptor</keyword>
<dbReference type="OrthoDB" id="8942047at2759"/>
<evidence type="ECO:0000256" key="7">
    <source>
        <dbReference type="ARBA" id="ARBA00023180"/>
    </source>
</evidence>
<evidence type="ECO:0000256" key="8">
    <source>
        <dbReference type="SAM" id="Phobius"/>
    </source>
</evidence>
<keyword evidence="4 8" id="KW-1133">Transmembrane helix</keyword>
<evidence type="ECO:0000256" key="9">
    <source>
        <dbReference type="SAM" id="SignalP"/>
    </source>
</evidence>
<comment type="subcellular location">
    <subcellularLocation>
        <location evidence="1">Membrane</location>
        <topology evidence="1">Single-pass type I membrane protein</topology>
    </subcellularLocation>
</comment>
<dbReference type="FunFam" id="2.60.40.10:FF:000754">
    <property type="entry name" value="Cytokine receptor common subunit gamma"/>
    <property type="match status" value="1"/>
</dbReference>
<evidence type="ECO:0000313" key="12">
    <source>
        <dbReference type="Proteomes" id="UP000316079"/>
    </source>
</evidence>